<sequence>MARYASEPDSPSLFDAAGPDGSGLVDDPSRPLADRLRPRALDDVVGQDQLLAPEAPLGRMVASGRLSSIVLWGPPGCGKTTIARLLADRTGLVFEQVSATFSGVADLRKVFAAAARRREIGQGTLLFVDEIHRFNRAQQDSFLPYVEDGTVVLVGATTENPSFELNGALLSRCQVMVLRRLDEAALAELLARAESLTGRSLALTEESRTALLSMADGDGRYLLGMVEQVLAAQDAALRGPAGPRPGRSSGVGGDRSSSGESDGAGGESGSGSGSGAGRGGLEAGGPEPGGPELLDVEGLRAVVASRVPLYDKSREEHYNLISALHKSMRGSDPDAALYWLARMLGGGEDPLYVVRRLVRFASEDVGMADPAALQMTLAAWDAYERLGSPEGELAVAQAVVYLATAPKSIAVYRGYGRAARLARETGSLMPPAHILNAPTRLMKELGYGEGYEYDPDTADGFSGADYLPDGVERQALYEPTANGHERRIRERLEYWEGLRARKR</sequence>
<feature type="region of interest" description="Disordered" evidence="4">
    <location>
        <begin position="237"/>
        <end position="293"/>
    </location>
</feature>
<protein>
    <submittedName>
        <fullName evidence="6">AAA family ATPase</fullName>
    </submittedName>
</protein>
<feature type="region of interest" description="Disordered" evidence="4">
    <location>
        <begin position="1"/>
        <end position="32"/>
    </location>
</feature>
<dbReference type="Pfam" id="PF12002">
    <property type="entry name" value="MgsA_C"/>
    <property type="match status" value="1"/>
</dbReference>
<evidence type="ECO:0000313" key="7">
    <source>
        <dbReference type="Proteomes" id="UP000186394"/>
    </source>
</evidence>
<name>A0A1Q8VNW7_9ACTO</name>
<dbReference type="InterPro" id="IPR008921">
    <property type="entry name" value="DNA_pol3_clamp-load_cplx_C"/>
</dbReference>
<dbReference type="GO" id="GO:0005524">
    <property type="term" value="F:ATP binding"/>
    <property type="evidence" value="ECO:0007669"/>
    <property type="project" value="UniProtKB-KW"/>
</dbReference>
<evidence type="ECO:0000256" key="2">
    <source>
        <dbReference type="ARBA" id="ARBA00022741"/>
    </source>
</evidence>
<dbReference type="GO" id="GO:0006261">
    <property type="term" value="P:DNA-templated DNA replication"/>
    <property type="evidence" value="ECO:0007669"/>
    <property type="project" value="TreeGrafter"/>
</dbReference>
<evidence type="ECO:0000256" key="1">
    <source>
        <dbReference type="ARBA" id="ARBA00008959"/>
    </source>
</evidence>
<dbReference type="InterPro" id="IPR027417">
    <property type="entry name" value="P-loop_NTPase"/>
</dbReference>
<keyword evidence="2" id="KW-0547">Nucleotide-binding</keyword>
<dbReference type="Gene3D" id="1.10.3710.10">
    <property type="entry name" value="DNA polymerase III clamp loader subunits, C-terminal domain"/>
    <property type="match status" value="1"/>
</dbReference>
<accession>A0A1Q8VNW7</accession>
<dbReference type="InterPro" id="IPR051314">
    <property type="entry name" value="AAA_ATPase_RarA/MGS1/WRNIP1"/>
</dbReference>
<dbReference type="InterPro" id="IPR021886">
    <property type="entry name" value="MgsA_C"/>
</dbReference>
<dbReference type="InterPro" id="IPR003959">
    <property type="entry name" value="ATPase_AAA_core"/>
</dbReference>
<dbReference type="Proteomes" id="UP000186394">
    <property type="component" value="Unassembled WGS sequence"/>
</dbReference>
<dbReference type="Gene3D" id="1.20.272.10">
    <property type="match status" value="1"/>
</dbReference>
<dbReference type="AlphaFoldDB" id="A0A1Q8VNW7"/>
<dbReference type="RefSeq" id="WP_075417959.1">
    <property type="nucleotide sequence ID" value="NZ_MSKL01000012.1"/>
</dbReference>
<dbReference type="Pfam" id="PF16193">
    <property type="entry name" value="AAA_assoc_2"/>
    <property type="match status" value="1"/>
</dbReference>
<evidence type="ECO:0000256" key="4">
    <source>
        <dbReference type="SAM" id="MobiDB-lite"/>
    </source>
</evidence>
<dbReference type="InterPro" id="IPR003593">
    <property type="entry name" value="AAA+_ATPase"/>
</dbReference>
<comment type="caution">
    <text evidence="6">The sequence shown here is derived from an EMBL/GenBank/DDBJ whole genome shotgun (WGS) entry which is preliminary data.</text>
</comment>
<dbReference type="GO" id="GO:0008047">
    <property type="term" value="F:enzyme activator activity"/>
    <property type="evidence" value="ECO:0007669"/>
    <property type="project" value="TreeGrafter"/>
</dbReference>
<evidence type="ECO:0000313" key="6">
    <source>
        <dbReference type="EMBL" id="OLO49779.1"/>
    </source>
</evidence>
<dbReference type="SUPFAM" id="SSF48019">
    <property type="entry name" value="post-AAA+ oligomerization domain-like"/>
    <property type="match status" value="1"/>
</dbReference>
<dbReference type="PANTHER" id="PTHR13779:SF7">
    <property type="entry name" value="ATPASE WRNIP1"/>
    <property type="match status" value="1"/>
</dbReference>
<dbReference type="Pfam" id="PF00004">
    <property type="entry name" value="AAA"/>
    <property type="match status" value="1"/>
</dbReference>
<evidence type="ECO:0000256" key="3">
    <source>
        <dbReference type="ARBA" id="ARBA00022840"/>
    </source>
</evidence>
<feature type="compositionally biased region" description="Low complexity" evidence="4">
    <location>
        <begin position="237"/>
        <end position="261"/>
    </location>
</feature>
<evidence type="ECO:0000259" key="5">
    <source>
        <dbReference type="SMART" id="SM00382"/>
    </source>
</evidence>
<feature type="compositionally biased region" description="Gly residues" evidence="4">
    <location>
        <begin position="262"/>
        <end position="287"/>
    </location>
</feature>
<gene>
    <name evidence="6" type="ORF">BKH28_05590</name>
</gene>
<dbReference type="Gene3D" id="3.40.50.300">
    <property type="entry name" value="P-loop containing nucleotide triphosphate hydrolases"/>
    <property type="match status" value="1"/>
</dbReference>
<dbReference type="PANTHER" id="PTHR13779">
    <property type="entry name" value="WERNER HELICASE-INTERACTING PROTEIN 1 FAMILY MEMBER"/>
    <property type="match status" value="1"/>
</dbReference>
<dbReference type="FunFam" id="3.40.50.300:FF:000345">
    <property type="entry name" value="AAA family ATPase"/>
    <property type="match status" value="1"/>
</dbReference>
<proteinExistence type="inferred from homology"/>
<dbReference type="FunFam" id="1.20.272.10:FF:000001">
    <property type="entry name" value="Putative AAA family ATPase"/>
    <property type="match status" value="1"/>
</dbReference>
<dbReference type="CDD" id="cd00009">
    <property type="entry name" value="AAA"/>
    <property type="match status" value="1"/>
</dbReference>
<dbReference type="GO" id="GO:0016887">
    <property type="term" value="F:ATP hydrolysis activity"/>
    <property type="evidence" value="ECO:0007669"/>
    <property type="project" value="InterPro"/>
</dbReference>
<keyword evidence="3" id="KW-0067">ATP-binding</keyword>
<dbReference type="GO" id="GO:0003677">
    <property type="term" value="F:DNA binding"/>
    <property type="evidence" value="ECO:0007669"/>
    <property type="project" value="InterPro"/>
</dbReference>
<dbReference type="GO" id="GO:0000731">
    <property type="term" value="P:DNA synthesis involved in DNA repair"/>
    <property type="evidence" value="ECO:0007669"/>
    <property type="project" value="TreeGrafter"/>
</dbReference>
<dbReference type="SMART" id="SM00382">
    <property type="entry name" value="AAA"/>
    <property type="match status" value="1"/>
</dbReference>
<dbReference type="InterPro" id="IPR032423">
    <property type="entry name" value="AAA_assoc_2"/>
</dbReference>
<comment type="similarity">
    <text evidence="1">Belongs to the AAA ATPase family. RarA/MGS1/WRNIP1 subfamily.</text>
</comment>
<dbReference type="OrthoDB" id="9778364at2"/>
<dbReference type="SUPFAM" id="SSF52540">
    <property type="entry name" value="P-loop containing nucleoside triphosphate hydrolases"/>
    <property type="match status" value="1"/>
</dbReference>
<feature type="domain" description="AAA+ ATPase" evidence="5">
    <location>
        <begin position="65"/>
        <end position="181"/>
    </location>
</feature>
<dbReference type="GO" id="GO:0017116">
    <property type="term" value="F:single-stranded DNA helicase activity"/>
    <property type="evidence" value="ECO:0007669"/>
    <property type="project" value="TreeGrafter"/>
</dbReference>
<organism evidence="6 7">
    <name type="scientific">Actinomyces oris</name>
    <dbReference type="NCBI Taxonomy" id="544580"/>
    <lineage>
        <taxon>Bacteria</taxon>
        <taxon>Bacillati</taxon>
        <taxon>Actinomycetota</taxon>
        <taxon>Actinomycetes</taxon>
        <taxon>Actinomycetales</taxon>
        <taxon>Actinomycetaceae</taxon>
        <taxon>Actinomyces</taxon>
    </lineage>
</organism>
<reference evidence="6 7" key="1">
    <citation type="submission" date="2016-12" db="EMBL/GenBank/DDBJ databases">
        <title>Genomic comparison of strains in the 'Actinomyces naeslundii' group.</title>
        <authorList>
            <person name="Mughal S.R."/>
            <person name="Do T."/>
            <person name="Gilbert S.C."/>
            <person name="Witherden E.A."/>
            <person name="Didelot X."/>
            <person name="Beighton D."/>
        </authorList>
    </citation>
    <scope>NUCLEOTIDE SEQUENCE [LARGE SCALE GENOMIC DNA]</scope>
    <source>
        <strain evidence="6 7">P6N</strain>
    </source>
</reference>
<dbReference type="EMBL" id="MSKL01000012">
    <property type="protein sequence ID" value="OLO49779.1"/>
    <property type="molecule type" value="Genomic_DNA"/>
</dbReference>